<evidence type="ECO:0000313" key="2">
    <source>
        <dbReference type="EMBL" id="MBR1136670.1"/>
    </source>
</evidence>
<name>A0ABS5G5S5_9BRAD</name>
<proteinExistence type="predicted"/>
<comment type="caution">
    <text evidence="2">The sequence shown here is derived from an EMBL/GenBank/DDBJ whole genome shotgun (WGS) entry which is preliminary data.</text>
</comment>
<feature type="signal peptide" evidence="1">
    <location>
        <begin position="1"/>
        <end position="22"/>
    </location>
</feature>
<accession>A0ABS5G5S5</accession>
<dbReference type="Pfam" id="PF06186">
    <property type="entry name" value="DUF992"/>
    <property type="match status" value="1"/>
</dbReference>
<keyword evidence="1" id="KW-0732">Signal</keyword>
<sequence>MRLLVLSIVLLGVLAPLAQAHAARPMRAGVLECEGRRTSGKLVMSQARLRCVFRSEGRQPERYVAKVRRYGLDLGLTDETRMAWAVNAPVNDFGRSELRGRYGGLTANAAALVGFGGSLLFRDSGRTTALQPISLQGQTGINLAAGVTEVELMPLLPMHPSPSRSSSYFSRFYR</sequence>
<dbReference type="RefSeq" id="WP_172239323.1">
    <property type="nucleotide sequence ID" value="NZ_JABFDP010000022.1"/>
</dbReference>
<keyword evidence="3" id="KW-1185">Reference proteome</keyword>
<reference evidence="3" key="1">
    <citation type="journal article" date="2021" name="ISME J.">
        <title>Evolutionary origin and ecological implication of a unique nif island in free-living Bradyrhizobium lineages.</title>
        <authorList>
            <person name="Tao J."/>
        </authorList>
    </citation>
    <scope>NUCLEOTIDE SEQUENCE [LARGE SCALE GENOMIC DNA]</scope>
    <source>
        <strain evidence="3">SZCCT0094</strain>
    </source>
</reference>
<dbReference type="Proteomes" id="UP001314635">
    <property type="component" value="Unassembled WGS sequence"/>
</dbReference>
<dbReference type="InterPro" id="IPR009333">
    <property type="entry name" value="DUF992"/>
</dbReference>
<gene>
    <name evidence="2" type="ORF">JQ619_12905</name>
</gene>
<organism evidence="2 3">
    <name type="scientific">Bradyrhizobium denitrificans</name>
    <dbReference type="NCBI Taxonomy" id="2734912"/>
    <lineage>
        <taxon>Bacteria</taxon>
        <taxon>Pseudomonadati</taxon>
        <taxon>Pseudomonadota</taxon>
        <taxon>Alphaproteobacteria</taxon>
        <taxon>Hyphomicrobiales</taxon>
        <taxon>Nitrobacteraceae</taxon>
        <taxon>Bradyrhizobium</taxon>
    </lineage>
</organism>
<evidence type="ECO:0000313" key="3">
    <source>
        <dbReference type="Proteomes" id="UP001314635"/>
    </source>
</evidence>
<dbReference type="EMBL" id="JAFCLK010000010">
    <property type="protein sequence ID" value="MBR1136670.1"/>
    <property type="molecule type" value="Genomic_DNA"/>
</dbReference>
<protein>
    <submittedName>
        <fullName evidence="2">DUF992 domain-containing protein</fullName>
    </submittedName>
</protein>
<evidence type="ECO:0000256" key="1">
    <source>
        <dbReference type="SAM" id="SignalP"/>
    </source>
</evidence>
<feature type="chain" id="PRO_5046427233" evidence="1">
    <location>
        <begin position="23"/>
        <end position="174"/>
    </location>
</feature>